<evidence type="ECO:0000313" key="3">
    <source>
        <dbReference type="Proteomes" id="UP000007875"/>
    </source>
</evidence>
<dbReference type="HOGENOM" id="CLU_1495691_0_0_1"/>
<feature type="compositionally biased region" description="Polar residues" evidence="1">
    <location>
        <begin position="42"/>
        <end position="59"/>
    </location>
</feature>
<feature type="compositionally biased region" description="Low complexity" evidence="1">
    <location>
        <begin position="73"/>
        <end position="87"/>
    </location>
</feature>
<accession>H2YG97</accession>
<dbReference type="Proteomes" id="UP000007875">
    <property type="component" value="Unassembled WGS sequence"/>
</dbReference>
<feature type="region of interest" description="Disordered" evidence="1">
    <location>
        <begin position="122"/>
        <end position="147"/>
    </location>
</feature>
<reference evidence="2" key="2">
    <citation type="submission" date="2025-08" db="UniProtKB">
        <authorList>
            <consortium name="Ensembl"/>
        </authorList>
    </citation>
    <scope>IDENTIFICATION</scope>
</reference>
<feature type="compositionally biased region" description="Polar residues" evidence="1">
    <location>
        <begin position="88"/>
        <end position="103"/>
    </location>
</feature>
<sequence>MAAPTEQPASRDRTWTAIPLCHVDMGSQRRLTRWVNGRPSCHRTTWTRPATPSTPNPISSDPRRDIVNQPNIRPSTWTPPRRTWCTRGTQTRTRCPTGPSTNVGGTLLPGLPLKGDTAVQQRPASIRSPPPPCNACRMRRKATSQVPTSSVLHEMSSMMGNDHRTLCCFYCSTGIQIITI</sequence>
<keyword evidence="3" id="KW-1185">Reference proteome</keyword>
<reference evidence="3" key="1">
    <citation type="submission" date="2003-08" db="EMBL/GenBank/DDBJ databases">
        <authorList>
            <person name="Birren B."/>
            <person name="Nusbaum C."/>
            <person name="Abebe A."/>
            <person name="Abouelleil A."/>
            <person name="Adekoya E."/>
            <person name="Ait-zahra M."/>
            <person name="Allen N."/>
            <person name="Allen T."/>
            <person name="An P."/>
            <person name="Anderson M."/>
            <person name="Anderson S."/>
            <person name="Arachchi H."/>
            <person name="Armbruster J."/>
            <person name="Bachantsang P."/>
            <person name="Baldwin J."/>
            <person name="Barry A."/>
            <person name="Bayul T."/>
            <person name="Blitshsteyn B."/>
            <person name="Bloom T."/>
            <person name="Blye J."/>
            <person name="Boguslavskiy L."/>
            <person name="Borowsky M."/>
            <person name="Boukhgalter B."/>
            <person name="Brunache A."/>
            <person name="Butler J."/>
            <person name="Calixte N."/>
            <person name="Calvo S."/>
            <person name="Camarata J."/>
            <person name="Campo K."/>
            <person name="Chang J."/>
            <person name="Cheshatsang Y."/>
            <person name="Citroen M."/>
            <person name="Collymore A."/>
            <person name="Considine T."/>
            <person name="Cook A."/>
            <person name="Cooke P."/>
            <person name="Corum B."/>
            <person name="Cuomo C."/>
            <person name="David R."/>
            <person name="Dawoe T."/>
            <person name="Degray S."/>
            <person name="Dodge S."/>
            <person name="Dooley K."/>
            <person name="Dorje P."/>
            <person name="Dorjee K."/>
            <person name="Dorris L."/>
            <person name="Duffey N."/>
            <person name="Dupes A."/>
            <person name="Elkins T."/>
            <person name="Engels R."/>
            <person name="Erickson J."/>
            <person name="Farina A."/>
            <person name="Faro S."/>
            <person name="Ferreira P."/>
            <person name="Fischer H."/>
            <person name="Fitzgerald M."/>
            <person name="Foley K."/>
            <person name="Gage D."/>
            <person name="Galagan J."/>
            <person name="Gearin G."/>
            <person name="Gnerre S."/>
            <person name="Gnirke A."/>
            <person name="Goyette A."/>
            <person name="Graham J."/>
            <person name="Grandbois E."/>
            <person name="Gyaltsen K."/>
            <person name="Hafez N."/>
            <person name="Hagopian D."/>
            <person name="Hagos B."/>
            <person name="Hall J."/>
            <person name="Hatcher B."/>
            <person name="Heller A."/>
            <person name="Higgins H."/>
            <person name="Honan T."/>
            <person name="Horn A."/>
            <person name="Houde N."/>
            <person name="Hughes L."/>
            <person name="Hulme W."/>
            <person name="Husby E."/>
            <person name="Iliev I."/>
            <person name="Jaffe D."/>
            <person name="Jones C."/>
            <person name="Kamal M."/>
            <person name="Kamat A."/>
            <person name="Kamvysselis M."/>
            <person name="Karlsson E."/>
            <person name="Kells C."/>
            <person name="Kieu A."/>
            <person name="Kisner P."/>
            <person name="Kodira C."/>
            <person name="Kulbokas E."/>
            <person name="Labutti K."/>
            <person name="Lama D."/>
            <person name="Landers T."/>
            <person name="Leger J."/>
            <person name="Levine S."/>
            <person name="Lewis D."/>
            <person name="Lewis T."/>
            <person name="Lindblad-toh K."/>
            <person name="Liu X."/>
            <person name="Lokyitsang T."/>
            <person name="Lokyitsang Y."/>
            <person name="Lucien O."/>
            <person name="Lui A."/>
            <person name="Ma L.J."/>
            <person name="Mabbitt R."/>
            <person name="Macdonald J."/>
            <person name="Maclean C."/>
            <person name="Major J."/>
            <person name="Manning J."/>
            <person name="Marabella R."/>
            <person name="Maru K."/>
            <person name="Matthews C."/>
            <person name="Mauceli E."/>
            <person name="Mccarthy M."/>
            <person name="Mcdonough S."/>
            <person name="Mcghee T."/>
            <person name="Meldrim J."/>
            <person name="Meneus L."/>
            <person name="Mesirov J."/>
            <person name="Mihalev A."/>
            <person name="Mihova T."/>
            <person name="Mikkelsen T."/>
            <person name="Mlenga V."/>
            <person name="Moru K."/>
            <person name="Mozes J."/>
            <person name="Mulrain L."/>
            <person name="Munson G."/>
            <person name="Naylor J."/>
            <person name="Newes C."/>
            <person name="Nguyen C."/>
            <person name="Nguyen N."/>
            <person name="Nguyen T."/>
            <person name="Nicol R."/>
            <person name="Nielsen C."/>
            <person name="Nizzari M."/>
            <person name="Norbu C."/>
            <person name="Norbu N."/>
            <person name="O'donnell P."/>
            <person name="Okoawo O."/>
            <person name="O'leary S."/>
            <person name="Omotosho B."/>
            <person name="O'neill K."/>
            <person name="Osman S."/>
            <person name="Parker S."/>
            <person name="Perrin D."/>
            <person name="Phunkhang P."/>
            <person name="Piqani B."/>
            <person name="Purcell S."/>
            <person name="Rachupka T."/>
            <person name="Ramasamy U."/>
            <person name="Rameau R."/>
            <person name="Ray V."/>
            <person name="Raymond C."/>
            <person name="Retta R."/>
            <person name="Richardson S."/>
            <person name="Rise C."/>
            <person name="Rodriguez J."/>
            <person name="Rogers J."/>
            <person name="Rogov P."/>
            <person name="Rutman M."/>
            <person name="Schupbach R."/>
            <person name="Seaman C."/>
            <person name="Settipalli S."/>
            <person name="Sharpe T."/>
            <person name="Sheridan J."/>
            <person name="Sherpa N."/>
            <person name="Shi J."/>
            <person name="Smirnov S."/>
            <person name="Smith C."/>
            <person name="Sougnez C."/>
            <person name="Spencer B."/>
            <person name="Stalker J."/>
            <person name="Stange-thomann N."/>
            <person name="Stavropoulos S."/>
            <person name="Stetson K."/>
            <person name="Stone C."/>
            <person name="Stone S."/>
            <person name="Stubbs M."/>
            <person name="Talamas J."/>
            <person name="Tchuinga P."/>
            <person name="Tenzing P."/>
            <person name="Tesfaye S."/>
            <person name="Theodore J."/>
            <person name="Thoulutsang Y."/>
            <person name="Topham K."/>
            <person name="Towey S."/>
            <person name="Tsamla T."/>
            <person name="Tsomo N."/>
            <person name="Vallee D."/>
            <person name="Vassiliev H."/>
            <person name="Venkataraman V."/>
            <person name="Vinson J."/>
            <person name="Vo A."/>
            <person name="Wade C."/>
            <person name="Wang S."/>
            <person name="Wangchuk T."/>
            <person name="Wangdi T."/>
            <person name="Whittaker C."/>
            <person name="Wilkinson J."/>
            <person name="Wu Y."/>
            <person name="Wyman D."/>
            <person name="Yadav S."/>
            <person name="Yang S."/>
            <person name="Yang X."/>
            <person name="Yeager S."/>
            <person name="Yee E."/>
            <person name="Young G."/>
            <person name="Zainoun J."/>
            <person name="Zembeck L."/>
            <person name="Zimmer A."/>
            <person name="Zody M."/>
            <person name="Lander E."/>
        </authorList>
    </citation>
    <scope>NUCLEOTIDE SEQUENCE [LARGE SCALE GENOMIC DNA]</scope>
</reference>
<evidence type="ECO:0000256" key="1">
    <source>
        <dbReference type="SAM" id="MobiDB-lite"/>
    </source>
</evidence>
<organism evidence="2 3">
    <name type="scientific">Ciona savignyi</name>
    <name type="common">Pacific transparent sea squirt</name>
    <dbReference type="NCBI Taxonomy" id="51511"/>
    <lineage>
        <taxon>Eukaryota</taxon>
        <taxon>Metazoa</taxon>
        <taxon>Chordata</taxon>
        <taxon>Tunicata</taxon>
        <taxon>Ascidiacea</taxon>
        <taxon>Phlebobranchia</taxon>
        <taxon>Cionidae</taxon>
        <taxon>Ciona</taxon>
    </lineage>
</organism>
<dbReference type="AlphaFoldDB" id="H2YG97"/>
<protein>
    <submittedName>
        <fullName evidence="2">Uncharacterized protein</fullName>
    </submittedName>
</protein>
<name>H2YG97_CIOSA</name>
<feature type="region of interest" description="Disordered" evidence="1">
    <location>
        <begin position="40"/>
        <end position="107"/>
    </location>
</feature>
<reference evidence="2" key="3">
    <citation type="submission" date="2025-09" db="UniProtKB">
        <authorList>
            <consortium name="Ensembl"/>
        </authorList>
    </citation>
    <scope>IDENTIFICATION</scope>
</reference>
<proteinExistence type="predicted"/>
<dbReference type="InParanoid" id="H2YG97"/>
<evidence type="ECO:0000313" key="2">
    <source>
        <dbReference type="Ensembl" id="ENSCSAVP00000004346.1"/>
    </source>
</evidence>
<dbReference type="Ensembl" id="ENSCSAVT00000004410.1">
    <property type="protein sequence ID" value="ENSCSAVP00000004346.1"/>
    <property type="gene ID" value="ENSCSAVG00000002575.1"/>
</dbReference>